<accession>A0A8S0T7H1</accession>
<dbReference type="OrthoDB" id="1718834at2759"/>
<sequence length="170" mass="19404">MSFLDSNVVSVIGSYSATYTHQLGVHSEVIPSIFTINEGSFSIPNKSRVLPCPMLCEYYGALKFKDEPKGFCCCDGAVRLKVNDTLDELHHLFTSNSVESIEFKTYVRTYNSNFSFTSFGVHYDKDLCKRNKGIYTFRIQGQIYHFINDILVQTVALLMCSSIFWTLKMK</sequence>
<dbReference type="Gramene" id="OE9A035437T1">
    <property type="protein sequence ID" value="OE9A035437C1"/>
    <property type="gene ID" value="OE9A035437"/>
</dbReference>
<reference evidence="2 3" key="1">
    <citation type="submission" date="2019-12" db="EMBL/GenBank/DDBJ databases">
        <authorList>
            <person name="Alioto T."/>
            <person name="Alioto T."/>
            <person name="Gomez Garrido J."/>
        </authorList>
    </citation>
    <scope>NUCLEOTIDE SEQUENCE [LARGE SCALE GENOMIC DNA]</scope>
</reference>
<evidence type="ECO:0000313" key="3">
    <source>
        <dbReference type="Proteomes" id="UP000594638"/>
    </source>
</evidence>
<keyword evidence="1" id="KW-0472">Membrane</keyword>
<keyword evidence="1" id="KW-0812">Transmembrane</keyword>
<organism evidence="2 3">
    <name type="scientific">Olea europaea subsp. europaea</name>
    <dbReference type="NCBI Taxonomy" id="158383"/>
    <lineage>
        <taxon>Eukaryota</taxon>
        <taxon>Viridiplantae</taxon>
        <taxon>Streptophyta</taxon>
        <taxon>Embryophyta</taxon>
        <taxon>Tracheophyta</taxon>
        <taxon>Spermatophyta</taxon>
        <taxon>Magnoliopsida</taxon>
        <taxon>eudicotyledons</taxon>
        <taxon>Gunneridae</taxon>
        <taxon>Pentapetalae</taxon>
        <taxon>asterids</taxon>
        <taxon>lamiids</taxon>
        <taxon>Lamiales</taxon>
        <taxon>Oleaceae</taxon>
        <taxon>Oleeae</taxon>
        <taxon>Olea</taxon>
    </lineage>
</organism>
<dbReference type="EMBL" id="CACTIH010005720">
    <property type="protein sequence ID" value="CAA3000917.1"/>
    <property type="molecule type" value="Genomic_DNA"/>
</dbReference>
<dbReference type="AlphaFoldDB" id="A0A8S0T7H1"/>
<comment type="caution">
    <text evidence="2">The sequence shown here is derived from an EMBL/GenBank/DDBJ whole genome shotgun (WGS) entry which is preliminary data.</text>
</comment>
<keyword evidence="1" id="KW-1133">Transmembrane helix</keyword>
<evidence type="ECO:0000256" key="1">
    <source>
        <dbReference type="SAM" id="Phobius"/>
    </source>
</evidence>
<dbReference type="Proteomes" id="UP000594638">
    <property type="component" value="Unassembled WGS sequence"/>
</dbReference>
<protein>
    <submittedName>
        <fullName evidence="2">Uncharacterized protein</fullName>
    </submittedName>
</protein>
<dbReference type="PANTHER" id="PTHR45786:SF75">
    <property type="entry name" value="ATP-DEPENDENT DNA HELICASE"/>
    <property type="match status" value="1"/>
</dbReference>
<proteinExistence type="predicted"/>
<feature type="transmembrane region" description="Helical" evidence="1">
    <location>
        <begin position="150"/>
        <end position="167"/>
    </location>
</feature>
<name>A0A8S0T7H1_OLEEU</name>
<dbReference type="PANTHER" id="PTHR45786">
    <property type="entry name" value="DNA BINDING PROTEIN-LIKE"/>
    <property type="match status" value="1"/>
</dbReference>
<gene>
    <name evidence="2" type="ORF">OLEA9_A035437</name>
</gene>
<evidence type="ECO:0000313" key="2">
    <source>
        <dbReference type="EMBL" id="CAA3000917.1"/>
    </source>
</evidence>
<keyword evidence="3" id="KW-1185">Reference proteome</keyword>